<comment type="caution">
    <text evidence="1">The sequence shown here is derived from an EMBL/GenBank/DDBJ whole genome shotgun (WGS) entry which is preliminary data.</text>
</comment>
<dbReference type="PANTHER" id="PTHR34796:SF1">
    <property type="entry name" value="EXPRESSED PROTEIN"/>
    <property type="match status" value="1"/>
</dbReference>
<keyword evidence="1" id="KW-0378">Hydrolase</keyword>
<dbReference type="Proteomes" id="UP001519343">
    <property type="component" value="Unassembled WGS sequence"/>
</dbReference>
<protein>
    <submittedName>
        <fullName evidence="1">Metal-dependent hydrolase</fullName>
    </submittedName>
</protein>
<dbReference type="Pfam" id="PF03745">
    <property type="entry name" value="DUF309"/>
    <property type="match status" value="1"/>
</dbReference>
<reference evidence="1 2" key="1">
    <citation type="submission" date="2021-03" db="EMBL/GenBank/DDBJ databases">
        <title>Genomic Encyclopedia of Type Strains, Phase IV (KMG-IV): sequencing the most valuable type-strain genomes for metagenomic binning, comparative biology and taxonomic classification.</title>
        <authorList>
            <person name="Goeker M."/>
        </authorList>
    </citation>
    <scope>NUCLEOTIDE SEQUENCE [LARGE SCALE GENOMIC DNA]</scope>
    <source>
        <strain evidence="1 2">DSM 24738</strain>
    </source>
</reference>
<dbReference type="InterPro" id="IPR023203">
    <property type="entry name" value="TTHA0068_sf"/>
</dbReference>
<evidence type="ECO:0000313" key="1">
    <source>
        <dbReference type="EMBL" id="MBP1933733.1"/>
    </source>
</evidence>
<proteinExistence type="predicted"/>
<accession>A0ABS4GTY1</accession>
<dbReference type="RefSeq" id="WP_245203918.1">
    <property type="nucleotide sequence ID" value="NZ_JAGGKT010000013.1"/>
</dbReference>
<dbReference type="SUPFAM" id="SSF140663">
    <property type="entry name" value="TTHA0068-like"/>
    <property type="match status" value="1"/>
</dbReference>
<dbReference type="EMBL" id="JAGGKT010000013">
    <property type="protein sequence ID" value="MBP1933733.1"/>
    <property type="molecule type" value="Genomic_DNA"/>
</dbReference>
<sequence length="179" mass="21474">MIYPQAFIDYLVHFHGDRDFFECHEILEDYWKDHKMKEEIWVALIQLAVGLYHQRRGNHAGAIKMLKSSLQKMEQKKITQLGLNYEKMTDLIKRRMAEIAQGCVYTDIDLPIEDQQLHVQCLETCKKKNLTWGSTSMDNRDLVDRHKLRDRSDVIKQREERLLQKLNHRNQDSYTRLQE</sequence>
<dbReference type="GO" id="GO:0016787">
    <property type="term" value="F:hydrolase activity"/>
    <property type="evidence" value="ECO:0007669"/>
    <property type="project" value="UniProtKB-KW"/>
</dbReference>
<dbReference type="InterPro" id="IPR005500">
    <property type="entry name" value="DUF309"/>
</dbReference>
<organism evidence="1 2">
    <name type="scientific">Ammoniphilus resinae</name>
    <dbReference type="NCBI Taxonomy" id="861532"/>
    <lineage>
        <taxon>Bacteria</taxon>
        <taxon>Bacillati</taxon>
        <taxon>Bacillota</taxon>
        <taxon>Bacilli</taxon>
        <taxon>Bacillales</taxon>
        <taxon>Paenibacillaceae</taxon>
        <taxon>Aneurinibacillus group</taxon>
        <taxon>Ammoniphilus</taxon>
    </lineage>
</organism>
<evidence type="ECO:0000313" key="2">
    <source>
        <dbReference type="Proteomes" id="UP001519343"/>
    </source>
</evidence>
<dbReference type="Gene3D" id="1.10.3450.10">
    <property type="entry name" value="TTHA0068-like"/>
    <property type="match status" value="1"/>
</dbReference>
<keyword evidence="2" id="KW-1185">Reference proteome</keyword>
<dbReference type="PANTHER" id="PTHR34796">
    <property type="entry name" value="EXPRESSED PROTEIN"/>
    <property type="match status" value="1"/>
</dbReference>
<name>A0ABS4GTY1_9BACL</name>
<gene>
    <name evidence="1" type="ORF">J2Z37_003746</name>
</gene>